<sequence>MKSRLAIALALIVTASPTWAVNVLSSIKPIQMITTEIMLNVGEPDVLLANNTSPHDYAMRPSDIRRIRGADLVIWFGYDLEPFLDRVLAQQDNVLTLSSIPQLALREYSGDQHQHDGHDHGDHDPHFWLGVEPSLQVAEAIAEKLSKVDPEYKQQYQSNYDNFKQRLLDEQKQLTAKLEPVRKYGYYVFHDAYGYFESDYQMNHLGYFTVTPDRKPGAKTLIAIKTTLKEKQAKCVFSEPQFTPAVVESVTRGTNVHLGELDPIGIDIEVKAGSYFVFLNSMADNFIRCLAD</sequence>
<evidence type="ECO:0000313" key="16">
    <source>
        <dbReference type="Proteomes" id="UP001139559"/>
    </source>
</evidence>
<dbReference type="RefSeq" id="WP_248007780.1">
    <property type="nucleotide sequence ID" value="NZ_JAJHVV010000003.1"/>
</dbReference>
<dbReference type="InterPro" id="IPR006127">
    <property type="entry name" value="ZnuA-like"/>
</dbReference>
<dbReference type="EMBL" id="JAJHVV010000003">
    <property type="protein sequence ID" value="MCK6262663.1"/>
    <property type="molecule type" value="Genomic_DNA"/>
</dbReference>
<keyword evidence="7" id="KW-0574">Periplasm</keyword>
<evidence type="ECO:0000256" key="12">
    <source>
        <dbReference type="ARBA" id="ARBA00045516"/>
    </source>
</evidence>
<dbReference type="SUPFAM" id="SSF53807">
    <property type="entry name" value="Helical backbone' metal receptor"/>
    <property type="match status" value="1"/>
</dbReference>
<dbReference type="PANTHER" id="PTHR42953">
    <property type="entry name" value="HIGH-AFFINITY ZINC UPTAKE SYSTEM PROTEIN ZNUA-RELATED"/>
    <property type="match status" value="1"/>
</dbReference>
<feature type="chain" id="PRO_5040926100" description="High-affinity zinc uptake system protein ZnuA" evidence="14">
    <location>
        <begin position="21"/>
        <end position="292"/>
    </location>
</feature>
<dbReference type="InterPro" id="IPR050492">
    <property type="entry name" value="Bact_metal-bind_prot9"/>
</dbReference>
<evidence type="ECO:0000256" key="1">
    <source>
        <dbReference type="ARBA" id="ARBA00004418"/>
    </source>
</evidence>
<gene>
    <name evidence="15" type="primary">znuA</name>
    <name evidence="15" type="ORF">KP803_05175</name>
</gene>
<comment type="subcellular location">
    <subcellularLocation>
        <location evidence="1">Periplasm</location>
    </subcellularLocation>
</comment>
<feature type="signal peptide" evidence="14">
    <location>
        <begin position="1"/>
        <end position="20"/>
    </location>
</feature>
<dbReference type="Gene3D" id="3.40.50.1980">
    <property type="entry name" value="Nitrogenase molybdenum iron protein domain"/>
    <property type="match status" value="2"/>
</dbReference>
<accession>A0A9X1XJ93</accession>
<dbReference type="Pfam" id="PF01297">
    <property type="entry name" value="ZnuA"/>
    <property type="match status" value="1"/>
</dbReference>
<evidence type="ECO:0000256" key="14">
    <source>
        <dbReference type="SAM" id="SignalP"/>
    </source>
</evidence>
<dbReference type="PRINTS" id="PR00690">
    <property type="entry name" value="ADHESNFAMILY"/>
</dbReference>
<dbReference type="NCBIfam" id="NF007091">
    <property type="entry name" value="PRK09545.1"/>
    <property type="match status" value="1"/>
</dbReference>
<keyword evidence="9" id="KW-0864">Zinc transport</keyword>
<keyword evidence="8" id="KW-0862">Zinc</keyword>
<comment type="function">
    <text evidence="12">Part of the ATP-binding cassette (ABC) transport system ZnuABC involved in zinc import. Binds zinc with high affinity and specificity and delivers it to the membrane permease for translocation into the cytoplasm.</text>
</comment>
<evidence type="ECO:0000256" key="8">
    <source>
        <dbReference type="ARBA" id="ARBA00022833"/>
    </source>
</evidence>
<dbReference type="PANTHER" id="PTHR42953:SF3">
    <property type="entry name" value="HIGH-AFFINITY ZINC UPTAKE SYSTEM PROTEIN ZNUA"/>
    <property type="match status" value="1"/>
</dbReference>
<keyword evidence="11" id="KW-1015">Disulfide bond</keyword>
<name>A0A9X1XJ93_9VIBR</name>
<dbReference type="PRINTS" id="PR00691">
    <property type="entry name" value="ADHESINB"/>
</dbReference>
<protein>
    <recommendedName>
        <fullName evidence="3">High-affinity zinc uptake system protein ZnuA</fullName>
    </recommendedName>
</protein>
<dbReference type="InterPro" id="IPR006129">
    <property type="entry name" value="AdhesinB"/>
</dbReference>
<dbReference type="GO" id="GO:0007155">
    <property type="term" value="P:cell adhesion"/>
    <property type="evidence" value="ECO:0007669"/>
    <property type="project" value="InterPro"/>
</dbReference>
<evidence type="ECO:0000256" key="2">
    <source>
        <dbReference type="ARBA" id="ARBA00011028"/>
    </source>
</evidence>
<dbReference type="Proteomes" id="UP001139559">
    <property type="component" value="Unassembled WGS sequence"/>
</dbReference>
<dbReference type="GO" id="GO:0042597">
    <property type="term" value="C:periplasmic space"/>
    <property type="evidence" value="ECO:0007669"/>
    <property type="project" value="UniProtKB-SubCell"/>
</dbReference>
<dbReference type="GO" id="GO:0046872">
    <property type="term" value="F:metal ion binding"/>
    <property type="evidence" value="ECO:0007669"/>
    <property type="project" value="UniProtKB-KW"/>
</dbReference>
<dbReference type="CDD" id="cd01019">
    <property type="entry name" value="ZnuA"/>
    <property type="match status" value="1"/>
</dbReference>
<evidence type="ECO:0000256" key="11">
    <source>
        <dbReference type="ARBA" id="ARBA00023157"/>
    </source>
</evidence>
<evidence type="ECO:0000313" key="15">
    <source>
        <dbReference type="EMBL" id="MCK6262663.1"/>
    </source>
</evidence>
<dbReference type="GO" id="GO:0006829">
    <property type="term" value="P:zinc ion transport"/>
    <property type="evidence" value="ECO:0007669"/>
    <property type="project" value="UniProtKB-KW"/>
</dbReference>
<comment type="similarity">
    <text evidence="2 13">Belongs to the bacterial solute-binding protein 9 family.</text>
</comment>
<keyword evidence="16" id="KW-1185">Reference proteome</keyword>
<dbReference type="AlphaFoldDB" id="A0A9X1XJ93"/>
<evidence type="ECO:0000256" key="13">
    <source>
        <dbReference type="RuleBase" id="RU003512"/>
    </source>
</evidence>
<evidence type="ECO:0000256" key="6">
    <source>
        <dbReference type="ARBA" id="ARBA00022729"/>
    </source>
</evidence>
<keyword evidence="5" id="KW-0479">Metal-binding</keyword>
<evidence type="ECO:0000256" key="10">
    <source>
        <dbReference type="ARBA" id="ARBA00023065"/>
    </source>
</evidence>
<dbReference type="InterPro" id="IPR035520">
    <property type="entry name" value="ZnuA"/>
</dbReference>
<keyword evidence="4 13" id="KW-0813">Transport</keyword>
<evidence type="ECO:0000256" key="7">
    <source>
        <dbReference type="ARBA" id="ARBA00022764"/>
    </source>
</evidence>
<evidence type="ECO:0000256" key="9">
    <source>
        <dbReference type="ARBA" id="ARBA00022906"/>
    </source>
</evidence>
<evidence type="ECO:0000256" key="4">
    <source>
        <dbReference type="ARBA" id="ARBA00022448"/>
    </source>
</evidence>
<organism evidence="15 16">
    <name type="scientific">Vibrio amylolyticus</name>
    <dbReference type="NCBI Taxonomy" id="2847292"/>
    <lineage>
        <taxon>Bacteria</taxon>
        <taxon>Pseudomonadati</taxon>
        <taxon>Pseudomonadota</taxon>
        <taxon>Gammaproteobacteria</taxon>
        <taxon>Vibrionales</taxon>
        <taxon>Vibrionaceae</taxon>
        <taxon>Vibrio</taxon>
    </lineage>
</organism>
<dbReference type="InterPro" id="IPR006128">
    <property type="entry name" value="Lipoprotein_PsaA-like"/>
</dbReference>
<keyword evidence="10" id="KW-0406">Ion transport</keyword>
<evidence type="ECO:0000256" key="3">
    <source>
        <dbReference type="ARBA" id="ARBA00015915"/>
    </source>
</evidence>
<dbReference type="FunFam" id="3.40.50.1980:FF:000006">
    <property type="entry name" value="Zinc ABC transporter substrate-binding protein ZnuA"/>
    <property type="match status" value="1"/>
</dbReference>
<evidence type="ECO:0000256" key="5">
    <source>
        <dbReference type="ARBA" id="ARBA00022723"/>
    </source>
</evidence>
<reference evidence="15" key="1">
    <citation type="submission" date="2021-11" db="EMBL/GenBank/DDBJ databases">
        <title>Vibrio ZSDE26 sp. nov. and Vibrio ZSDZ34 sp. nov., isolated from coastal seawater in Qingdao.</title>
        <authorList>
            <person name="Zhang P."/>
        </authorList>
    </citation>
    <scope>NUCLEOTIDE SEQUENCE</scope>
    <source>
        <strain evidence="15">ZSDE26</strain>
    </source>
</reference>
<keyword evidence="6 14" id="KW-0732">Signal</keyword>
<proteinExistence type="inferred from homology"/>
<comment type="caution">
    <text evidence="15">The sequence shown here is derived from an EMBL/GenBank/DDBJ whole genome shotgun (WGS) entry which is preliminary data.</text>
</comment>